<sequence>MKNKLFRRSKILYILLNVIFWGCSKDNNSFYDKVVYYHSNFYMLPGPPDNSERFEVYYSDFVKEKDKTNYKKLSQFGFIKRKIDSDFSDKIDVFFTDQNPGRYYPDYKCLNCYQDVLLFYKNNELVGIAKFDFKCDKYCYTNFGSNKDRYLRKDCLQYNYLFKK</sequence>
<evidence type="ECO:0000313" key="2">
    <source>
        <dbReference type="Proteomes" id="UP000184112"/>
    </source>
</evidence>
<name>A0A1M5SXJ2_FLAJO</name>
<gene>
    <name evidence="1" type="ORF">SAMN05444388_110179</name>
</gene>
<dbReference type="RefSeq" id="WP_073410548.1">
    <property type="nucleotide sequence ID" value="NZ_FQWH01000010.1"/>
</dbReference>
<evidence type="ECO:0000313" key="1">
    <source>
        <dbReference type="EMBL" id="SHH43249.1"/>
    </source>
</evidence>
<dbReference type="AlphaFoldDB" id="A0A1M5SXJ2"/>
<organism evidence="1 2">
    <name type="scientific">Flavobacterium johnsoniae</name>
    <name type="common">Cytophaga johnsonae</name>
    <dbReference type="NCBI Taxonomy" id="986"/>
    <lineage>
        <taxon>Bacteria</taxon>
        <taxon>Pseudomonadati</taxon>
        <taxon>Bacteroidota</taxon>
        <taxon>Flavobacteriia</taxon>
        <taxon>Flavobacteriales</taxon>
        <taxon>Flavobacteriaceae</taxon>
        <taxon>Flavobacterium</taxon>
    </lineage>
</organism>
<protein>
    <submittedName>
        <fullName evidence="1">Uncharacterized protein</fullName>
    </submittedName>
</protein>
<dbReference type="Proteomes" id="UP000184112">
    <property type="component" value="Unassembled WGS sequence"/>
</dbReference>
<accession>A0A1M5SXJ2</accession>
<dbReference type="EMBL" id="FQWH01000010">
    <property type="protein sequence ID" value="SHH43249.1"/>
    <property type="molecule type" value="Genomic_DNA"/>
</dbReference>
<reference evidence="1 2" key="1">
    <citation type="submission" date="2016-11" db="EMBL/GenBank/DDBJ databases">
        <authorList>
            <person name="Jaros S."/>
            <person name="Januszkiewicz K."/>
            <person name="Wedrychowicz H."/>
        </authorList>
    </citation>
    <scope>NUCLEOTIDE SEQUENCE [LARGE SCALE GENOMIC DNA]</scope>
    <source>
        <strain evidence="1 2">DSM 6792</strain>
    </source>
</reference>
<proteinExistence type="predicted"/>